<feature type="domain" description="KIB1-4 beta-propeller" evidence="2">
    <location>
        <begin position="107"/>
        <end position="365"/>
    </location>
</feature>
<proteinExistence type="predicted"/>
<accession>A0ABC9C6J0</accession>
<dbReference type="EMBL" id="OZ075139">
    <property type="protein sequence ID" value="CAL5015435.1"/>
    <property type="molecule type" value="Genomic_DNA"/>
</dbReference>
<sequence length="422" mass="46467">MSSMGGAPPASRPGSDSLCDEFSKAALGPSTSPSWSDLPIDILLSILQCLELPQALAFASVCTAWRVAATTAGVPGSCTPCIMSWGNHLEEMQLHRRYSSAVTCKLYHPADVDKSYGVSFPKSCFLVCCGASHGWLILANDISNLVLCNPVTMAMIPLPPVTDFTDVKAVCGGYHRGTYFYEAKRLAIWFYQKAVLSCSPSKDGAYVVMVIHNDSACISFVKAGQSKWQVASTLSCSDRYLDCAYHKGRFYTVTLKGMVEKWNLDGANGPTREVVVIARPLPVECILARHLVSTPWGDLLQVRAKPAVEYPDGIAFKIYKVDPDGCNVVQENVLGDHALFLGLNHSACLHTKNLPGIRRHCIYFSAPVITHAFDFLLQLRVWGGARTYDLERRRFERVVPFSDTKKLVYGICPSEVWITQNL</sequence>
<dbReference type="Pfam" id="PF03478">
    <property type="entry name" value="Beta-prop_KIB1-4"/>
    <property type="match status" value="1"/>
</dbReference>
<keyword evidence="4" id="KW-1185">Reference proteome</keyword>
<dbReference type="Pfam" id="PF00646">
    <property type="entry name" value="F-box"/>
    <property type="match status" value="1"/>
</dbReference>
<organism evidence="3 4">
    <name type="scientific">Urochloa decumbens</name>
    <dbReference type="NCBI Taxonomy" id="240449"/>
    <lineage>
        <taxon>Eukaryota</taxon>
        <taxon>Viridiplantae</taxon>
        <taxon>Streptophyta</taxon>
        <taxon>Embryophyta</taxon>
        <taxon>Tracheophyta</taxon>
        <taxon>Spermatophyta</taxon>
        <taxon>Magnoliopsida</taxon>
        <taxon>Liliopsida</taxon>
        <taxon>Poales</taxon>
        <taxon>Poaceae</taxon>
        <taxon>PACMAD clade</taxon>
        <taxon>Panicoideae</taxon>
        <taxon>Panicodae</taxon>
        <taxon>Paniceae</taxon>
        <taxon>Melinidinae</taxon>
        <taxon>Urochloa</taxon>
    </lineage>
</organism>
<reference evidence="3" key="1">
    <citation type="submission" date="2024-10" db="EMBL/GenBank/DDBJ databases">
        <authorList>
            <person name="Ryan C."/>
        </authorList>
    </citation>
    <scope>NUCLEOTIDE SEQUENCE [LARGE SCALE GENOMIC DNA]</scope>
</reference>
<dbReference type="InterPro" id="IPR005174">
    <property type="entry name" value="KIB1-4_b-propeller"/>
</dbReference>
<dbReference type="PANTHER" id="PTHR44259">
    <property type="entry name" value="OS07G0183000 PROTEIN-RELATED"/>
    <property type="match status" value="1"/>
</dbReference>
<evidence type="ECO:0000259" key="1">
    <source>
        <dbReference type="Pfam" id="PF00646"/>
    </source>
</evidence>
<evidence type="ECO:0000313" key="3">
    <source>
        <dbReference type="EMBL" id="CAL5015435.1"/>
    </source>
</evidence>
<dbReference type="CDD" id="cd09917">
    <property type="entry name" value="F-box_SF"/>
    <property type="match status" value="1"/>
</dbReference>
<dbReference type="Proteomes" id="UP001497457">
    <property type="component" value="Chromosome 29rd"/>
</dbReference>
<dbReference type="PANTHER" id="PTHR44259:SF77">
    <property type="entry name" value="OS04G0563401 PROTEIN"/>
    <property type="match status" value="1"/>
</dbReference>
<evidence type="ECO:0000313" key="4">
    <source>
        <dbReference type="Proteomes" id="UP001497457"/>
    </source>
</evidence>
<dbReference type="InterPro" id="IPR001810">
    <property type="entry name" value="F-box_dom"/>
</dbReference>
<dbReference type="SUPFAM" id="SSF81383">
    <property type="entry name" value="F-box domain"/>
    <property type="match status" value="1"/>
</dbReference>
<dbReference type="AlphaFoldDB" id="A0ABC9C6J0"/>
<evidence type="ECO:0000259" key="2">
    <source>
        <dbReference type="Pfam" id="PF03478"/>
    </source>
</evidence>
<dbReference type="InterPro" id="IPR050942">
    <property type="entry name" value="F-box_BR-signaling"/>
</dbReference>
<protein>
    <recommendedName>
        <fullName evidence="5">F-box domain-containing protein</fullName>
    </recommendedName>
</protein>
<gene>
    <name evidence="3" type="ORF">URODEC1_LOCUS72573</name>
</gene>
<feature type="domain" description="F-box" evidence="1">
    <location>
        <begin position="35"/>
        <end position="68"/>
    </location>
</feature>
<evidence type="ECO:0008006" key="5">
    <source>
        <dbReference type="Google" id="ProtNLM"/>
    </source>
</evidence>
<dbReference type="Gene3D" id="1.20.1280.50">
    <property type="match status" value="1"/>
</dbReference>
<dbReference type="InterPro" id="IPR036047">
    <property type="entry name" value="F-box-like_dom_sf"/>
</dbReference>
<name>A0ABC9C6J0_9POAL</name>